<dbReference type="SUPFAM" id="SSF55073">
    <property type="entry name" value="Nucleotide cyclase"/>
    <property type="match status" value="1"/>
</dbReference>
<evidence type="ECO:0000256" key="3">
    <source>
        <dbReference type="SAM" id="Phobius"/>
    </source>
</evidence>
<dbReference type="KEGG" id="paun:MJA45_19115"/>
<dbReference type="InterPro" id="IPR007890">
    <property type="entry name" value="CHASE2"/>
</dbReference>
<dbReference type="EC" id="4.6.1.-" evidence="5"/>
<keyword evidence="3" id="KW-0472">Membrane</keyword>
<dbReference type="SMART" id="SM01080">
    <property type="entry name" value="CHASE2"/>
    <property type="match status" value="1"/>
</dbReference>
<dbReference type="InterPro" id="IPR050697">
    <property type="entry name" value="Adenylyl/Guanylyl_Cyclase_3/4"/>
</dbReference>
<dbReference type="GO" id="GO:0009190">
    <property type="term" value="P:cyclic nucleotide biosynthetic process"/>
    <property type="evidence" value="ECO:0007669"/>
    <property type="project" value="InterPro"/>
</dbReference>
<reference evidence="5 6" key="1">
    <citation type="submission" date="2022-02" db="EMBL/GenBank/DDBJ databases">
        <title>Paenibacillus sp. MBLB1776 Whole Genome Shotgun Sequencing.</title>
        <authorList>
            <person name="Hwang C.Y."/>
            <person name="Cho E.-S."/>
            <person name="Seo M.-J."/>
        </authorList>
    </citation>
    <scope>NUCLEOTIDE SEQUENCE [LARGE SCALE GENOMIC DNA]</scope>
    <source>
        <strain evidence="5 6">MBLB1776</strain>
    </source>
</reference>
<dbReference type="Pfam" id="PF00211">
    <property type="entry name" value="Guanylate_cyc"/>
    <property type="match status" value="1"/>
</dbReference>
<evidence type="ECO:0000313" key="6">
    <source>
        <dbReference type="Proteomes" id="UP001305702"/>
    </source>
</evidence>
<accession>A0AA96LAT8</accession>
<feature type="domain" description="Guanylate cyclase" evidence="4">
    <location>
        <begin position="411"/>
        <end position="543"/>
    </location>
</feature>
<evidence type="ECO:0000313" key="5">
    <source>
        <dbReference type="EMBL" id="WNQ09724.1"/>
    </source>
</evidence>
<dbReference type="Proteomes" id="UP001305702">
    <property type="component" value="Chromosome"/>
</dbReference>
<sequence length="608" mass="67065">MRKTLLKTAVPANAVMVLAVLLLLLTDSLNALKLSLYDFHMRMTMDHRYHHDIVVVGIDDQSLKEIGSWPWDRTAYIPLLQKLENAGAKVIAFDILFSEKGDPDSDRSLAEELEKHRNIVLPGQAVFEGSYNDVANGSLAKQNRNQAPAAKRMNLPLDLFGKASQPAHLNAAVDGDGVIRRTYLQIRTPSGLFPSLALKAAEMAGVDTRSVTKRFPYSMPIRYDLLSEDIQYIPFSKVQTGSYNLKDRIVLVGFTASGFENDDGMTPVEGRTKLVYAQANIINQLMQGRLLKEAEARLSLPLLFLFLAAGWWLTRRTRPAAGAGFLLLLALLALAAQYAAFSAGYFVDAVYPLTAMLLAYLVNLSVQVYQESRHKQHIVQQFGRYLSPEVVKEIAGSDQAIGVGGVNKVLTILFLDVRGFTALSEKLRPEEVVGFLNRMFDLITEKAHAHHGTIDKFIGDAAMILYNAPLDVPYHEYHAVRTAYDIQQGMEKVRAEVKELYGVTISVGIGIHTGEVVVGNIGSSVRVDYTAIGDNVNLAARIESQAAANQILVSEATRVRTLDYFEYLSVGERTLKGKTSAFPLYEVTGALGTPEPPGGGLKERRKPR</sequence>
<keyword evidence="6" id="KW-1185">Reference proteome</keyword>
<dbReference type="Gene3D" id="3.30.70.1230">
    <property type="entry name" value="Nucleotide cyclase"/>
    <property type="match status" value="1"/>
</dbReference>
<dbReference type="RefSeq" id="WP_315603498.1">
    <property type="nucleotide sequence ID" value="NZ_CP130318.1"/>
</dbReference>
<feature type="region of interest" description="Disordered" evidence="2">
    <location>
        <begin position="589"/>
        <end position="608"/>
    </location>
</feature>
<dbReference type="PROSITE" id="PS50125">
    <property type="entry name" value="GUANYLATE_CYCLASE_2"/>
    <property type="match status" value="1"/>
</dbReference>
<evidence type="ECO:0000259" key="4">
    <source>
        <dbReference type="PROSITE" id="PS50125"/>
    </source>
</evidence>
<feature type="transmembrane region" description="Helical" evidence="3">
    <location>
        <begin position="349"/>
        <end position="369"/>
    </location>
</feature>
<dbReference type="GO" id="GO:0035556">
    <property type="term" value="P:intracellular signal transduction"/>
    <property type="evidence" value="ECO:0007669"/>
    <property type="project" value="InterPro"/>
</dbReference>
<feature type="transmembrane region" description="Helical" evidence="3">
    <location>
        <begin position="325"/>
        <end position="343"/>
    </location>
</feature>
<comment type="similarity">
    <text evidence="1">Belongs to the adenylyl cyclase class-3 family.</text>
</comment>
<dbReference type="EMBL" id="CP130318">
    <property type="protein sequence ID" value="WNQ09724.1"/>
    <property type="molecule type" value="Genomic_DNA"/>
</dbReference>
<dbReference type="CDD" id="cd07302">
    <property type="entry name" value="CHD"/>
    <property type="match status" value="1"/>
</dbReference>
<dbReference type="GO" id="GO:0004016">
    <property type="term" value="F:adenylate cyclase activity"/>
    <property type="evidence" value="ECO:0007669"/>
    <property type="project" value="UniProtKB-ARBA"/>
</dbReference>
<dbReference type="PANTHER" id="PTHR43081">
    <property type="entry name" value="ADENYLATE CYCLASE, TERMINAL-DIFFERENTIATION SPECIFIC-RELATED"/>
    <property type="match status" value="1"/>
</dbReference>
<dbReference type="Pfam" id="PF05226">
    <property type="entry name" value="CHASE2"/>
    <property type="match status" value="1"/>
</dbReference>
<dbReference type="AlphaFoldDB" id="A0AA96LAT8"/>
<dbReference type="PANTHER" id="PTHR43081:SF1">
    <property type="entry name" value="ADENYLATE CYCLASE, TERMINAL-DIFFERENTIATION SPECIFIC"/>
    <property type="match status" value="1"/>
</dbReference>
<protein>
    <submittedName>
        <fullName evidence="5">Adenylate/guanylate cyclase domain-containing protein</fullName>
        <ecNumber evidence="5">4.6.1.-</ecNumber>
    </submittedName>
</protein>
<evidence type="ECO:0000256" key="2">
    <source>
        <dbReference type="SAM" id="MobiDB-lite"/>
    </source>
</evidence>
<organism evidence="5 6">
    <name type="scientific">Paenibacillus aurantius</name>
    <dbReference type="NCBI Taxonomy" id="2918900"/>
    <lineage>
        <taxon>Bacteria</taxon>
        <taxon>Bacillati</taxon>
        <taxon>Bacillota</taxon>
        <taxon>Bacilli</taxon>
        <taxon>Bacillales</taxon>
        <taxon>Paenibacillaceae</taxon>
        <taxon>Paenibacillus</taxon>
    </lineage>
</organism>
<dbReference type="SMART" id="SM00044">
    <property type="entry name" value="CYCc"/>
    <property type="match status" value="1"/>
</dbReference>
<dbReference type="InterPro" id="IPR001054">
    <property type="entry name" value="A/G_cyclase"/>
</dbReference>
<proteinExistence type="inferred from homology"/>
<dbReference type="InterPro" id="IPR029787">
    <property type="entry name" value="Nucleotide_cyclase"/>
</dbReference>
<gene>
    <name evidence="5" type="ORF">MJA45_19115</name>
</gene>
<feature type="transmembrane region" description="Helical" evidence="3">
    <location>
        <begin position="296"/>
        <end position="313"/>
    </location>
</feature>
<keyword evidence="3" id="KW-0812">Transmembrane</keyword>
<name>A0AA96LAT8_9BACL</name>
<keyword evidence="3" id="KW-1133">Transmembrane helix</keyword>
<keyword evidence="5" id="KW-0456">Lyase</keyword>
<evidence type="ECO:0000256" key="1">
    <source>
        <dbReference type="ARBA" id="ARBA00005381"/>
    </source>
</evidence>